<gene>
    <name evidence="1" type="ORF">ILEXP_LOCUS15004</name>
</gene>
<dbReference type="PANTHER" id="PTHR47926">
    <property type="entry name" value="PENTATRICOPEPTIDE REPEAT-CONTAINING PROTEIN"/>
    <property type="match status" value="1"/>
</dbReference>
<accession>A0ABC8RQ60</accession>
<dbReference type="AlphaFoldDB" id="A0ABC8RQ60"/>
<feature type="non-terminal residue" evidence="1">
    <location>
        <position position="181"/>
    </location>
</feature>
<evidence type="ECO:0000313" key="1">
    <source>
        <dbReference type="EMBL" id="CAK9147126.1"/>
    </source>
</evidence>
<evidence type="ECO:0000313" key="2">
    <source>
        <dbReference type="Proteomes" id="UP001642360"/>
    </source>
</evidence>
<name>A0ABC8RQ60_9AQUA</name>
<dbReference type="EMBL" id="CAUOFW020001647">
    <property type="protein sequence ID" value="CAK9147126.1"/>
    <property type="molecule type" value="Genomic_DNA"/>
</dbReference>
<evidence type="ECO:0008006" key="3">
    <source>
        <dbReference type="Google" id="ProtNLM"/>
    </source>
</evidence>
<proteinExistence type="predicted"/>
<organism evidence="1 2">
    <name type="scientific">Ilex paraguariensis</name>
    <name type="common">yerba mate</name>
    <dbReference type="NCBI Taxonomy" id="185542"/>
    <lineage>
        <taxon>Eukaryota</taxon>
        <taxon>Viridiplantae</taxon>
        <taxon>Streptophyta</taxon>
        <taxon>Embryophyta</taxon>
        <taxon>Tracheophyta</taxon>
        <taxon>Spermatophyta</taxon>
        <taxon>Magnoliopsida</taxon>
        <taxon>eudicotyledons</taxon>
        <taxon>Gunneridae</taxon>
        <taxon>Pentapetalae</taxon>
        <taxon>asterids</taxon>
        <taxon>campanulids</taxon>
        <taxon>Aquifoliales</taxon>
        <taxon>Aquifoliaceae</taxon>
        <taxon>Ilex</taxon>
    </lineage>
</organism>
<protein>
    <recommendedName>
        <fullName evidence="3">Pentatricopeptide repeat-containing protein</fullName>
    </recommendedName>
</protein>
<sequence>MITRQLNVKTLHRIPRQRSKTFKNFHSVRHEDQLFDKTPKPNLVFVHHSLLKSLHQNRHYEALGIFKKHLEMGIANIDEVAIAIAVKACRGDPKLGCQIHGFAITTGFMSYLSVSNSLMNIYCKSGQLNRASSILENLDNPDIVSYNTLLSGFENGEDALSFACGIHSVGVVFDAVTYTTI</sequence>
<reference evidence="1 2" key="1">
    <citation type="submission" date="2024-02" db="EMBL/GenBank/DDBJ databases">
        <authorList>
            <person name="Vignale AGUSTIN F."/>
            <person name="Sosa J E."/>
            <person name="Modenutti C."/>
        </authorList>
    </citation>
    <scope>NUCLEOTIDE SEQUENCE [LARGE SCALE GENOMIC DNA]</scope>
</reference>
<dbReference type="Gene3D" id="1.25.40.10">
    <property type="entry name" value="Tetratricopeptide repeat domain"/>
    <property type="match status" value="1"/>
</dbReference>
<dbReference type="InterPro" id="IPR011990">
    <property type="entry name" value="TPR-like_helical_dom_sf"/>
</dbReference>
<dbReference type="InterPro" id="IPR046960">
    <property type="entry name" value="PPR_At4g14850-like_plant"/>
</dbReference>
<dbReference type="Proteomes" id="UP001642360">
    <property type="component" value="Unassembled WGS sequence"/>
</dbReference>
<keyword evidence="2" id="KW-1185">Reference proteome</keyword>
<comment type="caution">
    <text evidence="1">The sequence shown here is derived from an EMBL/GenBank/DDBJ whole genome shotgun (WGS) entry which is preliminary data.</text>
</comment>